<dbReference type="AlphaFoldDB" id="A0AAW8LIY5"/>
<name>A0AAW8LIY5_ACILW</name>
<evidence type="ECO:0000313" key="2">
    <source>
        <dbReference type="Proteomes" id="UP001262767"/>
    </source>
</evidence>
<reference evidence="1" key="1">
    <citation type="submission" date="2023-07" db="EMBL/GenBank/DDBJ databases">
        <title>Sorghum-associated microbial communities from plants grown in Nebraska, USA.</title>
        <authorList>
            <person name="Schachtman D."/>
        </authorList>
    </citation>
    <scope>NUCLEOTIDE SEQUENCE</scope>
    <source>
        <strain evidence="1">BE44</strain>
    </source>
</reference>
<gene>
    <name evidence="1" type="ORF">J2X86_002481</name>
</gene>
<organism evidence="1 2">
    <name type="scientific">Acinetobacter lwoffii</name>
    <dbReference type="NCBI Taxonomy" id="28090"/>
    <lineage>
        <taxon>Bacteria</taxon>
        <taxon>Pseudomonadati</taxon>
        <taxon>Pseudomonadota</taxon>
        <taxon>Gammaproteobacteria</taxon>
        <taxon>Moraxellales</taxon>
        <taxon>Moraxellaceae</taxon>
        <taxon>Acinetobacter</taxon>
    </lineage>
</organism>
<dbReference type="Proteomes" id="UP001262767">
    <property type="component" value="Unassembled WGS sequence"/>
</dbReference>
<protein>
    <submittedName>
        <fullName evidence="1">Uncharacterized protein</fullName>
    </submittedName>
</protein>
<accession>A0AAW8LIY5</accession>
<comment type="caution">
    <text evidence="1">The sequence shown here is derived from an EMBL/GenBank/DDBJ whole genome shotgun (WGS) entry which is preliminary data.</text>
</comment>
<sequence>MNVAVKDGLMIGGISGLDHRSISPFKDLKIRILDHENFKQVLSWLFALGYAWSDDKDTQKQLYYGVLPEYLYASHDANLYFSVDDEEHKEVGSLYVQSMLFDKANQAKGK</sequence>
<proteinExistence type="predicted"/>
<dbReference type="EMBL" id="JAVDSC010000012">
    <property type="protein sequence ID" value="MDR6630426.1"/>
    <property type="molecule type" value="Genomic_DNA"/>
</dbReference>
<evidence type="ECO:0000313" key="1">
    <source>
        <dbReference type="EMBL" id="MDR6630426.1"/>
    </source>
</evidence>
<dbReference type="RefSeq" id="WP_310077935.1">
    <property type="nucleotide sequence ID" value="NZ_JAVDSC010000012.1"/>
</dbReference>